<evidence type="ECO:0000313" key="15">
    <source>
        <dbReference type="Proteomes" id="UP001196413"/>
    </source>
</evidence>
<dbReference type="Gene3D" id="1.10.150.810">
    <property type="match status" value="2"/>
</dbReference>
<evidence type="ECO:0000256" key="3">
    <source>
        <dbReference type="ARBA" id="ARBA00016178"/>
    </source>
</evidence>
<name>A0AAD5R581_PARTN</name>
<dbReference type="GO" id="GO:0006281">
    <property type="term" value="P:DNA repair"/>
    <property type="evidence" value="ECO:0007669"/>
    <property type="project" value="UniProtKB-KW"/>
</dbReference>
<protein>
    <recommendedName>
        <fullName evidence="3">DNA polymerase kappa</fullName>
        <ecNumber evidence="2">2.7.7.7</ecNumber>
    </recommendedName>
</protein>
<keyword evidence="8" id="KW-0227">DNA damage</keyword>
<comment type="caution">
    <text evidence="14">The sequence shown here is derived from an EMBL/GenBank/DDBJ whole genome shotgun (WGS) entry which is preliminary data.</text>
</comment>
<dbReference type="GO" id="GO:0003684">
    <property type="term" value="F:damaged DNA binding"/>
    <property type="evidence" value="ECO:0007669"/>
    <property type="project" value="InterPro"/>
</dbReference>
<dbReference type="FunFam" id="3.40.1170.60:FF:000002">
    <property type="entry name" value="Polymerase (DNA directed) kappa"/>
    <property type="match status" value="1"/>
</dbReference>
<reference evidence="14" key="1">
    <citation type="submission" date="2021-06" db="EMBL/GenBank/DDBJ databases">
        <title>Parelaphostrongylus tenuis whole genome reference sequence.</title>
        <authorList>
            <person name="Garwood T.J."/>
            <person name="Larsen P.A."/>
            <person name="Fountain-Jones N.M."/>
            <person name="Garbe J.R."/>
            <person name="Macchietto M.G."/>
            <person name="Kania S.A."/>
            <person name="Gerhold R.W."/>
            <person name="Richards J.E."/>
            <person name="Wolf T.M."/>
        </authorList>
    </citation>
    <scope>NUCLEOTIDE SEQUENCE</scope>
    <source>
        <strain evidence="14">MNPRO001-30</strain>
        <tissue evidence="14">Meninges</tissue>
    </source>
</reference>
<dbReference type="GO" id="GO:0046872">
    <property type="term" value="F:metal ion binding"/>
    <property type="evidence" value="ECO:0007669"/>
    <property type="project" value="UniProtKB-KW"/>
</dbReference>
<evidence type="ECO:0000256" key="9">
    <source>
        <dbReference type="ARBA" id="ARBA00022842"/>
    </source>
</evidence>
<keyword evidence="4" id="KW-0808">Transferase</keyword>
<dbReference type="FunFam" id="3.30.1490.100:FF:000004">
    <property type="entry name" value="DNA polymerase IV"/>
    <property type="match status" value="1"/>
</dbReference>
<dbReference type="PANTHER" id="PTHR11076">
    <property type="entry name" value="DNA REPAIR POLYMERASE UMUC / TRANSFERASE FAMILY MEMBER"/>
    <property type="match status" value="1"/>
</dbReference>
<evidence type="ECO:0000256" key="6">
    <source>
        <dbReference type="ARBA" id="ARBA00022705"/>
    </source>
</evidence>
<keyword evidence="5" id="KW-0548">Nucleotidyltransferase</keyword>
<dbReference type="InterPro" id="IPR050116">
    <property type="entry name" value="DNA_polymerase-Y"/>
</dbReference>
<dbReference type="SUPFAM" id="SSF56672">
    <property type="entry name" value="DNA/RNA polymerases"/>
    <property type="match status" value="1"/>
</dbReference>
<keyword evidence="10" id="KW-0239">DNA-directed DNA polymerase</keyword>
<dbReference type="Gene3D" id="3.30.70.270">
    <property type="match status" value="1"/>
</dbReference>
<keyword evidence="9" id="KW-0460">Magnesium</keyword>
<evidence type="ECO:0000256" key="1">
    <source>
        <dbReference type="ARBA" id="ARBA00010945"/>
    </source>
</evidence>
<evidence type="ECO:0000256" key="12">
    <source>
        <dbReference type="ARBA" id="ARBA00049244"/>
    </source>
</evidence>
<sequence length="493" mass="55371">MLNFNDNKAGMSGLDKEFISKVIESSSSENYSNFSKKQQERINQRTAAIKKCLEGVSPAEWAKAEKEMDELVARLECTRDLSRDCVHIDMDAYFATVEMRDEPRLRTVPMAVGSSAMLSTSNYLARRFGVRAAMPGFIAKKLCPQLELVPVNFRKYRRESMKVEAIFSEYDEDLSMGSLDEAYLDITAYVLAKSEPSTLIRRRYGGDCICKLPIITEDSATPSSTETCSKCAKERKVFEDSVEFGVGRSEVVREIRFRVEQATGLTCSAGIAPNFMLAKICSDMNKPNGQFELPNRYEDVMKFLRDLPIRKVSGIGRVSEALLQACGVSTVGELLERRAALKFCFSPLSQESFIRIALGLPGRPSASDSRRKSISVERTFNPTSDRDTLMETMEEVCDMLIKDMEHAGVVGGRCVTLKLKLSSFDVLTRSVTPKRLISSREDILSLVREVLERELPREIRLLGIRLSNLQLVDEPVTDTPISVLDFWKTATKV</sequence>
<dbReference type="InterPro" id="IPR043128">
    <property type="entry name" value="Rev_trsase/Diguanyl_cyclase"/>
</dbReference>
<dbReference type="PANTHER" id="PTHR11076:SF33">
    <property type="entry name" value="DNA POLYMERASE KAPPA"/>
    <property type="match status" value="1"/>
</dbReference>
<feature type="domain" description="UmuC" evidence="13">
    <location>
        <begin position="85"/>
        <end position="316"/>
    </location>
</feature>
<comment type="similarity">
    <text evidence="1">Belongs to the DNA polymerase type-Y family.</text>
</comment>
<proteinExistence type="inferred from homology"/>
<dbReference type="InterPro" id="IPR036775">
    <property type="entry name" value="DNA_pol_Y-fam_lit_finger_sf"/>
</dbReference>
<organism evidence="14 15">
    <name type="scientific">Parelaphostrongylus tenuis</name>
    <name type="common">Meningeal worm</name>
    <dbReference type="NCBI Taxonomy" id="148309"/>
    <lineage>
        <taxon>Eukaryota</taxon>
        <taxon>Metazoa</taxon>
        <taxon>Ecdysozoa</taxon>
        <taxon>Nematoda</taxon>
        <taxon>Chromadorea</taxon>
        <taxon>Rhabditida</taxon>
        <taxon>Rhabditina</taxon>
        <taxon>Rhabditomorpha</taxon>
        <taxon>Strongyloidea</taxon>
        <taxon>Metastrongylidae</taxon>
        <taxon>Parelaphostrongylus</taxon>
    </lineage>
</organism>
<accession>A0AAD5R581</accession>
<evidence type="ECO:0000313" key="14">
    <source>
        <dbReference type="EMBL" id="KAJ1369707.1"/>
    </source>
</evidence>
<keyword evidence="15" id="KW-1185">Reference proteome</keyword>
<dbReference type="Pfam" id="PF11799">
    <property type="entry name" value="IMS_C"/>
    <property type="match status" value="1"/>
</dbReference>
<dbReference type="PROSITE" id="PS50173">
    <property type="entry name" value="UMUC"/>
    <property type="match status" value="1"/>
</dbReference>
<keyword evidence="6" id="KW-0235">DNA replication</keyword>
<dbReference type="SUPFAM" id="SSF100879">
    <property type="entry name" value="Lesion bypass DNA polymerase (Y-family), little finger domain"/>
    <property type="match status" value="1"/>
</dbReference>
<evidence type="ECO:0000256" key="7">
    <source>
        <dbReference type="ARBA" id="ARBA00022723"/>
    </source>
</evidence>
<evidence type="ECO:0000256" key="4">
    <source>
        <dbReference type="ARBA" id="ARBA00022679"/>
    </source>
</evidence>
<dbReference type="EC" id="2.7.7.7" evidence="2"/>
<keyword evidence="7" id="KW-0479">Metal-binding</keyword>
<evidence type="ECO:0000256" key="8">
    <source>
        <dbReference type="ARBA" id="ARBA00022763"/>
    </source>
</evidence>
<dbReference type="GO" id="GO:0006260">
    <property type="term" value="P:DNA replication"/>
    <property type="evidence" value="ECO:0007669"/>
    <property type="project" value="UniProtKB-KW"/>
</dbReference>
<comment type="catalytic activity">
    <reaction evidence="12">
        <text>DNA(n) + a 2'-deoxyribonucleoside 5'-triphosphate = DNA(n+1) + diphosphate</text>
        <dbReference type="Rhea" id="RHEA:22508"/>
        <dbReference type="Rhea" id="RHEA-COMP:17339"/>
        <dbReference type="Rhea" id="RHEA-COMP:17340"/>
        <dbReference type="ChEBI" id="CHEBI:33019"/>
        <dbReference type="ChEBI" id="CHEBI:61560"/>
        <dbReference type="ChEBI" id="CHEBI:173112"/>
        <dbReference type="EC" id="2.7.7.7"/>
    </reaction>
</comment>
<gene>
    <name evidence="14" type="primary">POLK1</name>
    <name evidence="14" type="ORF">KIN20_031246</name>
</gene>
<dbReference type="AlphaFoldDB" id="A0AAD5R581"/>
<dbReference type="GO" id="GO:0003887">
    <property type="term" value="F:DNA-directed DNA polymerase activity"/>
    <property type="evidence" value="ECO:0007669"/>
    <property type="project" value="UniProtKB-KW"/>
</dbReference>
<dbReference type="CDD" id="cd03586">
    <property type="entry name" value="PolY_Pol_IV_kappa"/>
    <property type="match status" value="1"/>
</dbReference>
<dbReference type="InterPro" id="IPR024728">
    <property type="entry name" value="PolY_HhH_motif"/>
</dbReference>
<dbReference type="InterPro" id="IPR001126">
    <property type="entry name" value="UmuC"/>
</dbReference>
<keyword evidence="11" id="KW-0234">DNA repair</keyword>
<dbReference type="InterPro" id="IPR022880">
    <property type="entry name" value="DNApol_IV"/>
</dbReference>
<dbReference type="InterPro" id="IPR043502">
    <property type="entry name" value="DNA/RNA_pol_sf"/>
</dbReference>
<dbReference type="Gene3D" id="3.40.1170.60">
    <property type="match status" value="1"/>
</dbReference>
<dbReference type="Proteomes" id="UP001196413">
    <property type="component" value="Unassembled WGS sequence"/>
</dbReference>
<dbReference type="Pfam" id="PF11798">
    <property type="entry name" value="IMS_HHH"/>
    <property type="match status" value="1"/>
</dbReference>
<dbReference type="GO" id="GO:0042276">
    <property type="term" value="P:error-prone translesion synthesis"/>
    <property type="evidence" value="ECO:0007669"/>
    <property type="project" value="TreeGrafter"/>
</dbReference>
<dbReference type="InterPro" id="IPR017961">
    <property type="entry name" value="DNA_pol_Y-fam_little_finger"/>
</dbReference>
<evidence type="ECO:0000256" key="2">
    <source>
        <dbReference type="ARBA" id="ARBA00012417"/>
    </source>
</evidence>
<evidence type="ECO:0000256" key="5">
    <source>
        <dbReference type="ARBA" id="ARBA00022695"/>
    </source>
</evidence>
<evidence type="ECO:0000259" key="13">
    <source>
        <dbReference type="PROSITE" id="PS50173"/>
    </source>
</evidence>
<evidence type="ECO:0000256" key="10">
    <source>
        <dbReference type="ARBA" id="ARBA00022932"/>
    </source>
</evidence>
<dbReference type="Gene3D" id="3.30.1490.100">
    <property type="entry name" value="DNA polymerase, Y-family, little finger domain"/>
    <property type="match status" value="1"/>
</dbReference>
<dbReference type="GO" id="GO:0005634">
    <property type="term" value="C:nucleus"/>
    <property type="evidence" value="ECO:0007669"/>
    <property type="project" value="TreeGrafter"/>
</dbReference>
<dbReference type="EMBL" id="JAHQIW010006656">
    <property type="protein sequence ID" value="KAJ1369707.1"/>
    <property type="molecule type" value="Genomic_DNA"/>
</dbReference>
<evidence type="ECO:0000256" key="11">
    <source>
        <dbReference type="ARBA" id="ARBA00023204"/>
    </source>
</evidence>
<dbReference type="Pfam" id="PF00817">
    <property type="entry name" value="IMS"/>
    <property type="match status" value="1"/>
</dbReference>